<keyword evidence="3" id="KW-1185">Reference proteome</keyword>
<evidence type="ECO:0000256" key="1">
    <source>
        <dbReference type="SAM" id="SignalP"/>
    </source>
</evidence>
<dbReference type="Proteomes" id="UP000019063">
    <property type="component" value="Unassembled WGS sequence"/>
</dbReference>
<gene>
    <name evidence="2" type="ORF">ATO8_17130</name>
</gene>
<accession>W4HHH5</accession>
<evidence type="ECO:0000313" key="2">
    <source>
        <dbReference type="EMBL" id="ETW11415.1"/>
    </source>
</evidence>
<keyword evidence="1" id="KW-0732">Signal</keyword>
<reference evidence="2 3" key="1">
    <citation type="journal article" date="2014" name="Antonie Van Leeuwenhoek">
        <title>Roseivivax atlanticus sp. nov., isolated from surface seawater of the Atlantic Ocean.</title>
        <authorList>
            <person name="Li G."/>
            <person name="Lai Q."/>
            <person name="Liu X."/>
            <person name="Sun F."/>
            <person name="Shao Z."/>
        </authorList>
    </citation>
    <scope>NUCLEOTIDE SEQUENCE [LARGE SCALE GENOMIC DNA]</scope>
    <source>
        <strain evidence="2 3">22II-s10s</strain>
    </source>
</reference>
<comment type="caution">
    <text evidence="2">The sequence shown here is derived from an EMBL/GenBank/DDBJ whole genome shotgun (WGS) entry which is preliminary data.</text>
</comment>
<evidence type="ECO:0000313" key="3">
    <source>
        <dbReference type="Proteomes" id="UP000019063"/>
    </source>
</evidence>
<dbReference type="AlphaFoldDB" id="W4HHH5"/>
<feature type="chain" id="PRO_5004841876" evidence="1">
    <location>
        <begin position="19"/>
        <end position="97"/>
    </location>
</feature>
<organism evidence="2 3">
    <name type="scientific">Roseivivax marinus</name>
    <dbReference type="NCBI Taxonomy" id="1379903"/>
    <lineage>
        <taxon>Bacteria</taxon>
        <taxon>Pseudomonadati</taxon>
        <taxon>Pseudomonadota</taxon>
        <taxon>Alphaproteobacteria</taxon>
        <taxon>Rhodobacterales</taxon>
        <taxon>Roseobacteraceae</taxon>
        <taxon>Roseivivax</taxon>
    </lineage>
</organism>
<dbReference type="EMBL" id="AQQW01000012">
    <property type="protein sequence ID" value="ETW11415.1"/>
    <property type="molecule type" value="Genomic_DNA"/>
</dbReference>
<dbReference type="STRING" id="1379903.ATO8_17130"/>
<sequence>MRAAGIVAVGLCFVAGMAAGKSTPDPADAEACRNRLAASLEIMEKQPLLKEEVATGLMWTRLDAEGALDTGDVQTCHRKMDVVDAILAPVANGESDG</sequence>
<dbReference type="RefSeq" id="WP_043846298.1">
    <property type="nucleotide sequence ID" value="NZ_AQQW01000012.1"/>
</dbReference>
<name>W4HHH5_9RHOB</name>
<feature type="signal peptide" evidence="1">
    <location>
        <begin position="1"/>
        <end position="18"/>
    </location>
</feature>
<protein>
    <submittedName>
        <fullName evidence="2">Uncharacterized protein</fullName>
    </submittedName>
</protein>
<proteinExistence type="predicted"/>